<keyword evidence="3" id="KW-1003">Cell membrane</keyword>
<dbReference type="Proteomes" id="UP000681722">
    <property type="component" value="Unassembled WGS sequence"/>
</dbReference>
<evidence type="ECO:0000256" key="1">
    <source>
        <dbReference type="ARBA" id="ARBA00004236"/>
    </source>
</evidence>
<dbReference type="InterPro" id="IPR018619">
    <property type="entry name" value="Hyccin"/>
</dbReference>
<feature type="region of interest" description="Disordered" evidence="7">
    <location>
        <begin position="320"/>
        <end position="353"/>
    </location>
</feature>
<organism evidence="8 10">
    <name type="scientific">Didymodactylos carnosus</name>
    <dbReference type="NCBI Taxonomy" id="1234261"/>
    <lineage>
        <taxon>Eukaryota</taxon>
        <taxon>Metazoa</taxon>
        <taxon>Spiralia</taxon>
        <taxon>Gnathifera</taxon>
        <taxon>Rotifera</taxon>
        <taxon>Eurotatoria</taxon>
        <taxon>Bdelloidea</taxon>
        <taxon>Philodinida</taxon>
        <taxon>Philodinidae</taxon>
        <taxon>Didymodactylos</taxon>
    </lineage>
</organism>
<sequence>MKLAKLMSALAQHFHTCLQTQKSFTLMDNPHLSQEIHLAIVMEYFSYIVPICNQLFQLYRDFKARSFVLQFLPTFLSTYYNVLYEKDDETKGVVNDTVDGKTYECRVPNLALPSVYHVPHPDQYAPIPLTQTAISKHENICEMIRLQTFIPFDSANATTREQIMWFLLIQYGMNISLMDDCSRHAYFSMCKKLIGQGFNFDDGIPKTSSNEEKLQQQTQSLLPSTGRRITISSRIMREILGTLYYFKTNSSDKEAGECMRLLKHRADYEMFPDVILMTEAMSYLHEFETQRYENNNTMGIPTELPPTVDVVKQKRTATTARSMKIRQKHHHKTAVTNTSLSPAEDEESQQDTSIDNMKTETISYLNFVPVPSTASARKIKLNLFPSSTITNPIKTLSSTQTNKIFSPKNDYVVASDSNNNNDIHPLSRQTTRMLPPQQTIQITSSIDLGKDNSSPKTIQRIKPLSLISSQQYYNSLQQQQFKEKSAIIPLQQSVHESDTDNENNNDIIVKKHINIDTDKN</sequence>
<comment type="caution">
    <text evidence="8">The sequence shown here is derived from an EMBL/GenBank/DDBJ whole genome shotgun (WGS) entry which is preliminary data.</text>
</comment>
<name>A0A813YKQ3_9BILA</name>
<feature type="compositionally biased region" description="Basic residues" evidence="7">
    <location>
        <begin position="323"/>
        <end position="333"/>
    </location>
</feature>
<evidence type="ECO:0000256" key="7">
    <source>
        <dbReference type="SAM" id="MobiDB-lite"/>
    </source>
</evidence>
<evidence type="ECO:0000256" key="6">
    <source>
        <dbReference type="ARBA" id="ARBA00034482"/>
    </source>
</evidence>
<comment type="similarity">
    <text evidence="6">Belongs to the Hyccin family.</text>
</comment>
<dbReference type="Pfam" id="PF09790">
    <property type="entry name" value="Hyccin"/>
    <property type="match status" value="1"/>
</dbReference>
<dbReference type="GO" id="GO:0005829">
    <property type="term" value="C:cytosol"/>
    <property type="evidence" value="ECO:0007669"/>
    <property type="project" value="UniProtKB-SubCell"/>
</dbReference>
<dbReference type="GO" id="GO:0005886">
    <property type="term" value="C:plasma membrane"/>
    <property type="evidence" value="ECO:0007669"/>
    <property type="project" value="UniProtKB-SubCell"/>
</dbReference>
<evidence type="ECO:0000313" key="9">
    <source>
        <dbReference type="EMBL" id="CAF3670846.1"/>
    </source>
</evidence>
<dbReference type="GO" id="GO:0046854">
    <property type="term" value="P:phosphatidylinositol phosphate biosynthetic process"/>
    <property type="evidence" value="ECO:0007669"/>
    <property type="project" value="TreeGrafter"/>
</dbReference>
<dbReference type="AlphaFoldDB" id="A0A813YKQ3"/>
<dbReference type="GO" id="GO:0072659">
    <property type="term" value="P:protein localization to plasma membrane"/>
    <property type="evidence" value="ECO:0007669"/>
    <property type="project" value="TreeGrafter"/>
</dbReference>
<dbReference type="Proteomes" id="UP000663829">
    <property type="component" value="Unassembled WGS sequence"/>
</dbReference>
<dbReference type="EMBL" id="CAJNOQ010001310">
    <property type="protein sequence ID" value="CAF0885524.1"/>
    <property type="molecule type" value="Genomic_DNA"/>
</dbReference>
<evidence type="ECO:0000256" key="3">
    <source>
        <dbReference type="ARBA" id="ARBA00022475"/>
    </source>
</evidence>
<proteinExistence type="inferred from homology"/>
<keyword evidence="5" id="KW-0472">Membrane</keyword>
<dbReference type="PANTHER" id="PTHR31220">
    <property type="entry name" value="HYCCIN RELATED"/>
    <property type="match status" value="1"/>
</dbReference>
<evidence type="ECO:0000313" key="10">
    <source>
        <dbReference type="Proteomes" id="UP000663829"/>
    </source>
</evidence>
<protein>
    <submittedName>
        <fullName evidence="8">Uncharacterized protein</fullName>
    </submittedName>
</protein>
<dbReference type="OrthoDB" id="18937at2759"/>
<evidence type="ECO:0000313" key="8">
    <source>
        <dbReference type="EMBL" id="CAF0885524.1"/>
    </source>
</evidence>
<evidence type="ECO:0000256" key="5">
    <source>
        <dbReference type="ARBA" id="ARBA00023136"/>
    </source>
</evidence>
<keyword evidence="4" id="KW-0963">Cytoplasm</keyword>
<evidence type="ECO:0000256" key="2">
    <source>
        <dbReference type="ARBA" id="ARBA00004514"/>
    </source>
</evidence>
<keyword evidence="10" id="KW-1185">Reference proteome</keyword>
<dbReference type="EMBL" id="CAJOBC010001310">
    <property type="protein sequence ID" value="CAF3670846.1"/>
    <property type="molecule type" value="Genomic_DNA"/>
</dbReference>
<dbReference type="PANTHER" id="PTHR31220:SF1">
    <property type="entry name" value="GH21176P"/>
    <property type="match status" value="1"/>
</dbReference>
<accession>A0A813YKQ3</accession>
<comment type="subcellular location">
    <subcellularLocation>
        <location evidence="1">Cell membrane</location>
    </subcellularLocation>
    <subcellularLocation>
        <location evidence="2">Cytoplasm</location>
        <location evidence="2">Cytosol</location>
    </subcellularLocation>
</comment>
<gene>
    <name evidence="8" type="ORF">GPM918_LOCUS7840</name>
    <name evidence="9" type="ORF">SRO942_LOCUS7840</name>
</gene>
<reference evidence="8" key="1">
    <citation type="submission" date="2021-02" db="EMBL/GenBank/DDBJ databases">
        <authorList>
            <person name="Nowell W R."/>
        </authorList>
    </citation>
    <scope>NUCLEOTIDE SEQUENCE</scope>
</reference>
<evidence type="ECO:0000256" key="4">
    <source>
        <dbReference type="ARBA" id="ARBA00022490"/>
    </source>
</evidence>